<gene>
    <name evidence="5" type="primary">macA_1</name>
    <name evidence="5" type="ORF">Pla175_16360</name>
</gene>
<feature type="transmembrane region" description="Helical" evidence="4">
    <location>
        <begin position="21"/>
        <end position="39"/>
    </location>
</feature>
<dbReference type="GO" id="GO:0030313">
    <property type="term" value="C:cell envelope"/>
    <property type="evidence" value="ECO:0007669"/>
    <property type="project" value="UniProtKB-SubCell"/>
</dbReference>
<accession>A0A518D9V4</accession>
<name>A0A518D9V4_9BACT</name>
<keyword evidence="6" id="KW-1185">Reference proteome</keyword>
<dbReference type="OrthoDB" id="259669at2"/>
<dbReference type="Gene3D" id="2.40.420.20">
    <property type="match status" value="1"/>
</dbReference>
<dbReference type="PANTHER" id="PTHR32347">
    <property type="entry name" value="EFFLUX SYSTEM COMPONENT YKNX-RELATED"/>
    <property type="match status" value="1"/>
</dbReference>
<dbReference type="Gene3D" id="2.40.30.170">
    <property type="match status" value="1"/>
</dbReference>
<dbReference type="EMBL" id="CP036291">
    <property type="protein sequence ID" value="QDU88262.1"/>
    <property type="molecule type" value="Genomic_DNA"/>
</dbReference>
<proteinExistence type="predicted"/>
<keyword evidence="4" id="KW-1133">Transmembrane helix</keyword>
<keyword evidence="4" id="KW-0472">Membrane</keyword>
<dbReference type="Proteomes" id="UP000317429">
    <property type="component" value="Chromosome"/>
</dbReference>
<evidence type="ECO:0000313" key="5">
    <source>
        <dbReference type="EMBL" id="QDU88262.1"/>
    </source>
</evidence>
<feature type="region of interest" description="Disordered" evidence="3">
    <location>
        <begin position="476"/>
        <end position="506"/>
    </location>
</feature>
<keyword evidence="2" id="KW-0175">Coiled coil</keyword>
<evidence type="ECO:0000256" key="2">
    <source>
        <dbReference type="ARBA" id="ARBA00023054"/>
    </source>
</evidence>
<evidence type="ECO:0000256" key="4">
    <source>
        <dbReference type="SAM" id="Phobius"/>
    </source>
</evidence>
<keyword evidence="4" id="KW-0812">Transmembrane</keyword>
<dbReference type="SUPFAM" id="SSF111369">
    <property type="entry name" value="HlyD-like secretion proteins"/>
    <property type="match status" value="1"/>
</dbReference>
<dbReference type="PANTHER" id="PTHR32347:SF23">
    <property type="entry name" value="BLL5650 PROTEIN"/>
    <property type="match status" value="1"/>
</dbReference>
<dbReference type="RefSeq" id="WP_145283003.1">
    <property type="nucleotide sequence ID" value="NZ_CP036291.1"/>
</dbReference>
<sequence length="506" mass="55121">MLQPTGPNSVEIRRAGAAGKLLLTGLLLAAGVTAAWVMLAAPESTTQAIDEAVLYQVDRGDFELAITERGEVESVGDVEIRSEVKNPAGSNGLSILKIVPEGAVVDAGEFLVQLDSAALEADRTIQKIAVNTAKAAEVEARNLFETSVIAKQEYQQGLFIQERQTIESEMFVAEEDLSRARDYLTYSNRLGAKGYVSEQQIEADEFAVEQAKKVLDAAKTKLMVLEDFTKAKMVKTLESDIAINEAKWGAAQNSYELEAQKLRDIEQQIASCTIVAPSAGVVKYSHVRDRGGQDDFIVEEGAVVRERQTIIRLPDLSTMRVEMKVNESLVQYVKAGMPALIRPIGVDGAVIRGVVERVNQYAEPSGWRKANVKEYMAYIRIEGDTTELRTGMTASVTIKSMFTPNVLQAPVQAVYSHGPDSYCFVARDGALVAQRVECGPTNDRFYVIQNGLDLADHVAVNPRKLLRFVSLPELPAEKAQQAVSTGVAEPEPTAERTAQAESTPAA</sequence>
<dbReference type="InterPro" id="IPR050465">
    <property type="entry name" value="UPF0194_transport"/>
</dbReference>
<evidence type="ECO:0000256" key="1">
    <source>
        <dbReference type="ARBA" id="ARBA00004196"/>
    </source>
</evidence>
<protein>
    <submittedName>
        <fullName evidence="5">Macrolide export protein MacA</fullName>
    </submittedName>
</protein>
<reference evidence="5 6" key="1">
    <citation type="submission" date="2019-02" db="EMBL/GenBank/DDBJ databases">
        <title>Deep-cultivation of Planctomycetes and their phenomic and genomic characterization uncovers novel biology.</title>
        <authorList>
            <person name="Wiegand S."/>
            <person name="Jogler M."/>
            <person name="Boedeker C."/>
            <person name="Pinto D."/>
            <person name="Vollmers J."/>
            <person name="Rivas-Marin E."/>
            <person name="Kohn T."/>
            <person name="Peeters S.H."/>
            <person name="Heuer A."/>
            <person name="Rast P."/>
            <person name="Oberbeckmann S."/>
            <person name="Bunk B."/>
            <person name="Jeske O."/>
            <person name="Meyerdierks A."/>
            <person name="Storesund J.E."/>
            <person name="Kallscheuer N."/>
            <person name="Luecker S."/>
            <person name="Lage O.M."/>
            <person name="Pohl T."/>
            <person name="Merkel B.J."/>
            <person name="Hornburger P."/>
            <person name="Mueller R.-W."/>
            <person name="Bruemmer F."/>
            <person name="Labrenz M."/>
            <person name="Spormann A.M."/>
            <person name="Op den Camp H."/>
            <person name="Overmann J."/>
            <person name="Amann R."/>
            <person name="Jetten M.S.M."/>
            <person name="Mascher T."/>
            <person name="Medema M.H."/>
            <person name="Devos D.P."/>
            <person name="Kaster A.-K."/>
            <person name="Ovreas L."/>
            <person name="Rohde M."/>
            <person name="Galperin M.Y."/>
            <person name="Jogler C."/>
        </authorList>
    </citation>
    <scope>NUCLEOTIDE SEQUENCE [LARGE SCALE GENOMIC DNA]</scope>
    <source>
        <strain evidence="5 6">Pla175</strain>
    </source>
</reference>
<dbReference type="AlphaFoldDB" id="A0A518D9V4"/>
<evidence type="ECO:0000256" key="3">
    <source>
        <dbReference type="SAM" id="MobiDB-lite"/>
    </source>
</evidence>
<comment type="subcellular location">
    <subcellularLocation>
        <location evidence="1">Cell envelope</location>
    </subcellularLocation>
</comment>
<dbReference type="KEGG" id="pnd:Pla175_16360"/>
<organism evidence="5 6">
    <name type="scientific">Pirellulimonas nuda</name>
    <dbReference type="NCBI Taxonomy" id="2528009"/>
    <lineage>
        <taxon>Bacteria</taxon>
        <taxon>Pseudomonadati</taxon>
        <taxon>Planctomycetota</taxon>
        <taxon>Planctomycetia</taxon>
        <taxon>Pirellulales</taxon>
        <taxon>Lacipirellulaceae</taxon>
        <taxon>Pirellulimonas</taxon>
    </lineage>
</organism>
<evidence type="ECO:0000313" key="6">
    <source>
        <dbReference type="Proteomes" id="UP000317429"/>
    </source>
</evidence>